<dbReference type="InterPro" id="IPR036291">
    <property type="entry name" value="NAD(P)-bd_dom_sf"/>
</dbReference>
<dbReference type="PROSITE" id="PS52019">
    <property type="entry name" value="PKS_MFAS_DH"/>
    <property type="match status" value="1"/>
</dbReference>
<dbReference type="Pfam" id="PF00109">
    <property type="entry name" value="ketoacyl-synt"/>
    <property type="match status" value="1"/>
</dbReference>
<dbReference type="SMART" id="SM00826">
    <property type="entry name" value="PKS_DH"/>
    <property type="match status" value="1"/>
</dbReference>
<dbReference type="SMART" id="SM00822">
    <property type="entry name" value="PKS_KR"/>
    <property type="match status" value="1"/>
</dbReference>
<feature type="region of interest" description="C-terminal hotdog fold" evidence="5">
    <location>
        <begin position="1013"/>
        <end position="1152"/>
    </location>
</feature>
<dbReference type="InterPro" id="IPR042104">
    <property type="entry name" value="PKS_dehydratase_sf"/>
</dbReference>
<comment type="caution">
    <text evidence="9">The sequence shown here is derived from an EMBL/GenBank/DDBJ whole genome shotgun (WGS) entry which is preliminary data.</text>
</comment>
<dbReference type="InterPro" id="IPR001227">
    <property type="entry name" value="Ac_transferase_dom_sf"/>
</dbReference>
<name>A0ABW7WZF7_9NOCA</name>
<evidence type="ECO:0000259" key="8">
    <source>
        <dbReference type="PROSITE" id="PS52019"/>
    </source>
</evidence>
<dbReference type="CDD" id="cd08955">
    <property type="entry name" value="KR_2_FAS_SDR_x"/>
    <property type="match status" value="1"/>
</dbReference>
<dbReference type="RefSeq" id="WP_397092586.1">
    <property type="nucleotide sequence ID" value="NZ_JBIRYO010000006.1"/>
</dbReference>
<evidence type="ECO:0000256" key="3">
    <source>
        <dbReference type="ARBA" id="ARBA00022679"/>
    </source>
</evidence>
<dbReference type="InterPro" id="IPR020843">
    <property type="entry name" value="ER"/>
</dbReference>
<dbReference type="InterPro" id="IPR020841">
    <property type="entry name" value="PKS_Beta-ketoAc_synthase_dom"/>
</dbReference>
<evidence type="ECO:0000256" key="2">
    <source>
        <dbReference type="ARBA" id="ARBA00022553"/>
    </source>
</evidence>
<dbReference type="InterPro" id="IPR016039">
    <property type="entry name" value="Thiolase-like"/>
</dbReference>
<dbReference type="PROSITE" id="PS00012">
    <property type="entry name" value="PHOSPHOPANTETHEINE"/>
    <property type="match status" value="1"/>
</dbReference>
<dbReference type="PANTHER" id="PTHR43775">
    <property type="entry name" value="FATTY ACID SYNTHASE"/>
    <property type="match status" value="1"/>
</dbReference>
<dbReference type="InterPro" id="IPR016035">
    <property type="entry name" value="Acyl_Trfase/lysoPLipase"/>
</dbReference>
<dbReference type="InterPro" id="IPR011032">
    <property type="entry name" value="GroES-like_sf"/>
</dbReference>
<dbReference type="Pfam" id="PF02801">
    <property type="entry name" value="Ketoacyl-synt_C"/>
    <property type="match status" value="1"/>
</dbReference>
<dbReference type="InterPro" id="IPR013968">
    <property type="entry name" value="PKS_KR"/>
</dbReference>
<evidence type="ECO:0000259" key="7">
    <source>
        <dbReference type="PROSITE" id="PS52004"/>
    </source>
</evidence>
<evidence type="ECO:0000256" key="5">
    <source>
        <dbReference type="PROSITE-ProRule" id="PRU01363"/>
    </source>
</evidence>
<sequence length="2053" mass="218212">MNEPIAIVGMAGRFPGAGDPTALWDLLISRGDAIGPVPADRWDADIPLDASKRVQAVGGFLDGIDGFDAALFGISPREAADIDPQQRLMIETAWRALEDAGSLAHGLRGARTGVYVGASWHDYETLRTRRGIAATQHSLVGTALDVIASRLSYVLGLTGPSLVVETGCSSALVALDLAVRAIRTGDIESALVGGVNLILAPDISIGLTHFGALSGAGRCAAFGAGADGFVRGEGVAAVYLKPLSAARRDGDRVRAIIVNTVVNNDGGGESLVTPSIDGQRELLRLAYRDLDLDRLAYVEAHGTGTGRGDPIEASALGEILGMPRDSQRGPLLIGSIKTNIGHLEAAAGLAGLIKCVLCLERGMVPPSLHSADLNPDIAFDDLNVRVVREDVELPTNAPIYVGVNSFGWGGTNAHAVLERAECTVEESDSYTTRVGFVPISAHSDDTVRQRCNDIADLLTAEPQKLGPVAAALARRAPSMSWRAAVLGSAPDSVSAALRRHAADPAAEQPEVLSGRARDVERVCFVFPGQGAQWHGVGAALYGNDPAFTNAVDACAAALEPHVDWNPLPVISGVAGPDWLERVDQVQPVLWALSLGIAAMWRRMGITPDVVVGHSQGEIAAATFAGGLSLADGALVVARRSAALRALAGTGRMLAVDLPKDEVPAAIAGFEDAVGLAVDNGPRSCVLAGDNDSIEALHEILAADGVFCRMVKVDYASHSPQMNRLRPGLSAAFAAVTGRAGTVEMRSTVTGHRVGPDDLDGDYWVENICRPVLFADTMNALFDSGVTHVIEVSPHPVLTPAVEQLAATRPNPPITLSSLYRERDPLAEMCRSRAEAYIAGLHPFSDITAPASALLPPYPMRRQSYWLPEHESGVSAAGDLRVPVYPSVVESGAWHATVAIALDAMAWLADHRVGDVVVLPAAMMMAMAIAVCRTKYGHPPAALRGLRFTDALLLDDAPVRVDVLLREDLTAGASIEIRSLDAGGQAWTAHARGRVMYQVESTAVPGFPAESPGDDPMSSEDFYELCRRRGLEYGPEFRGVREIRISGDTALARITLGEQGRAQLHRGELHAALLDSAMQVALALFHEERSVVPAAIEELRLHAEPGDYIETAWVCAVRRSVSSADVHLFDARRAPLATIRGLDLVAIDGERNTVRRFDREFHFVLRTAALAEQGSADTQFVLAGAPTLRDELTEALRRRGAAVRSADRGPIDQITTVVYLAPVADLDSQRRGLVRLAELVRAHTRTGTVPRRLVVVTANAYAAEPEDRPDPGAAMYWGFARVLRREHPELSTAIIDIAGPGGIDACAAELLTATGEDQVVLRAGRRYVGRLESGEHPCESAARPWRELPQPFRLRSATGRLWDGLQYVPLDPRTPDDGEVLVEIQAAAVNFIDVMKAAGTYPDTSPGAGDFGVECAGVIRRIGSGVTDRAVGDRVVACGLGTFASHITVRADHTAPIPSGMTAEIAAALPIVTTTAWYALSVLGRLGPGDTVLIHSGAGGLGLAAIGVARRLGAHVLATAGSAERRAFLRDAHGIEHVFDSRALTWADEVKAVTAGRGVDVVLNSLAGASIDHGLDLLAEDGRFIEVGKKDIYADRRLGLRAFAKGIGFLAVDLAGMMTRRPDRFAAALRESWQLVLEGDLAPVPITTCALTEVADVLRDMARGEHIGKFVLNRPETVCEIMPEPMPNGRFRADGTYLITGGHGALGRSLARWLLAHGAGAIALLGRNAPTGTLPIGATVRSYRADVSDHEALATVLDSIRSELPPLRGVFHAAGVLDDATVLGLSPEQVERVLRPKIDGARHLDTLTANDPLDSFVLFSSVAALVGNPGQSAYAAANSYLDALAVRRRYDGRPGLSIQWGPFADIGLAAAQKNRGDRLAAHGMAGITEIEAWSALAAFLAEDRQVIGYLSFDSRRWFDTYPDCAALPSWKALRHNADTAAPDLALSEFRFVLAEATDAERPGMVLDKIVEVAAGVLRMATDGLDVRTPFRSMGLDSLMSLEMRNRLESVFALRLSPTVLWTYGTAEALAVALHGELVGASADPVTSGDRGWMR</sequence>
<dbReference type="InterPro" id="IPR049900">
    <property type="entry name" value="PKS_mFAS_DH"/>
</dbReference>
<evidence type="ECO:0000256" key="1">
    <source>
        <dbReference type="ARBA" id="ARBA00022450"/>
    </source>
</evidence>
<dbReference type="Gene3D" id="3.10.129.110">
    <property type="entry name" value="Polyketide synthase dehydratase"/>
    <property type="match status" value="1"/>
</dbReference>
<evidence type="ECO:0000313" key="10">
    <source>
        <dbReference type="Proteomes" id="UP001611415"/>
    </source>
</evidence>
<feature type="domain" description="PKS/mFAS DH" evidence="8">
    <location>
        <begin position="869"/>
        <end position="1152"/>
    </location>
</feature>
<organism evidence="9 10">
    <name type="scientific">Nocardia xishanensis</name>
    <dbReference type="NCBI Taxonomy" id="238964"/>
    <lineage>
        <taxon>Bacteria</taxon>
        <taxon>Bacillati</taxon>
        <taxon>Actinomycetota</taxon>
        <taxon>Actinomycetes</taxon>
        <taxon>Mycobacteriales</taxon>
        <taxon>Nocardiaceae</taxon>
        <taxon>Nocardia</taxon>
    </lineage>
</organism>
<dbReference type="PROSITE" id="PS52004">
    <property type="entry name" value="KS3_2"/>
    <property type="match status" value="1"/>
</dbReference>
<dbReference type="SMART" id="SM00825">
    <property type="entry name" value="PKS_KS"/>
    <property type="match status" value="1"/>
</dbReference>
<feature type="active site" description="Proton acceptor; for dehydratase activity" evidence="5">
    <location>
        <position position="910"/>
    </location>
</feature>
<dbReference type="InterPro" id="IPR014031">
    <property type="entry name" value="Ketoacyl_synth_C"/>
</dbReference>
<keyword evidence="4" id="KW-0511">Multifunctional enzyme</keyword>
<dbReference type="EMBL" id="JBIRYO010000006">
    <property type="protein sequence ID" value="MFI2474174.1"/>
    <property type="molecule type" value="Genomic_DNA"/>
</dbReference>
<feature type="domain" description="Carrier" evidence="6">
    <location>
        <begin position="1959"/>
        <end position="2036"/>
    </location>
</feature>
<keyword evidence="2" id="KW-0597">Phosphoprotein</keyword>
<dbReference type="InterPro" id="IPR006162">
    <property type="entry name" value="Ppantetheine_attach_site"/>
</dbReference>
<accession>A0ABW7WZF7</accession>
<evidence type="ECO:0000256" key="4">
    <source>
        <dbReference type="ARBA" id="ARBA00023268"/>
    </source>
</evidence>
<dbReference type="Gene3D" id="3.30.70.3290">
    <property type="match status" value="1"/>
</dbReference>
<dbReference type="PROSITE" id="PS00606">
    <property type="entry name" value="KS3_1"/>
    <property type="match status" value="1"/>
</dbReference>
<dbReference type="InterPro" id="IPR009081">
    <property type="entry name" value="PP-bd_ACP"/>
</dbReference>
<dbReference type="Pfam" id="PF14765">
    <property type="entry name" value="PS-DH"/>
    <property type="match status" value="1"/>
</dbReference>
<dbReference type="InterPro" id="IPR013154">
    <property type="entry name" value="ADH-like_N"/>
</dbReference>
<keyword evidence="10" id="KW-1185">Reference proteome</keyword>
<feature type="region of interest" description="N-terminal hotdog fold" evidence="5">
    <location>
        <begin position="869"/>
        <end position="1001"/>
    </location>
</feature>
<protein>
    <submittedName>
        <fullName evidence="9">SDR family NAD(P)-dependent oxidoreductase</fullName>
    </submittedName>
</protein>
<dbReference type="SUPFAM" id="SSF53901">
    <property type="entry name" value="Thiolase-like"/>
    <property type="match status" value="1"/>
</dbReference>
<proteinExistence type="predicted"/>
<dbReference type="InterPro" id="IPR020806">
    <property type="entry name" value="PKS_PP-bd"/>
</dbReference>
<evidence type="ECO:0000259" key="6">
    <source>
        <dbReference type="PROSITE" id="PS50075"/>
    </source>
</evidence>
<dbReference type="InterPro" id="IPR016036">
    <property type="entry name" value="Malonyl_transacylase_ACP-bd"/>
</dbReference>
<dbReference type="SUPFAM" id="SSF47336">
    <property type="entry name" value="ACP-like"/>
    <property type="match status" value="1"/>
</dbReference>
<dbReference type="Pfam" id="PF08659">
    <property type="entry name" value="KR"/>
    <property type="match status" value="1"/>
</dbReference>
<dbReference type="Gene3D" id="1.10.1200.10">
    <property type="entry name" value="ACP-like"/>
    <property type="match status" value="1"/>
</dbReference>
<dbReference type="InterPro" id="IPR032821">
    <property type="entry name" value="PKS_assoc"/>
</dbReference>
<gene>
    <name evidence="9" type="ORF">ACH49W_12430</name>
</gene>
<dbReference type="Pfam" id="PF00550">
    <property type="entry name" value="PP-binding"/>
    <property type="match status" value="1"/>
</dbReference>
<dbReference type="Pfam" id="PF08240">
    <property type="entry name" value="ADH_N"/>
    <property type="match status" value="1"/>
</dbReference>
<dbReference type="SMART" id="SM00823">
    <property type="entry name" value="PKS_PP"/>
    <property type="match status" value="1"/>
</dbReference>
<dbReference type="SUPFAM" id="SSF52151">
    <property type="entry name" value="FabD/lysophospholipase-like"/>
    <property type="match status" value="1"/>
</dbReference>
<dbReference type="InterPro" id="IPR036736">
    <property type="entry name" value="ACP-like_sf"/>
</dbReference>
<dbReference type="SMART" id="SM00829">
    <property type="entry name" value="PKS_ER"/>
    <property type="match status" value="1"/>
</dbReference>
<dbReference type="InterPro" id="IPR050091">
    <property type="entry name" value="PKS_NRPS_Biosynth_Enz"/>
</dbReference>
<dbReference type="SUPFAM" id="SSF50129">
    <property type="entry name" value="GroES-like"/>
    <property type="match status" value="1"/>
</dbReference>
<dbReference type="InterPro" id="IPR018201">
    <property type="entry name" value="Ketoacyl_synth_AS"/>
</dbReference>
<dbReference type="Pfam" id="PF13602">
    <property type="entry name" value="ADH_zinc_N_2"/>
    <property type="match status" value="1"/>
</dbReference>
<dbReference type="InterPro" id="IPR049552">
    <property type="entry name" value="PKS_DH_N"/>
</dbReference>
<dbReference type="InterPro" id="IPR014043">
    <property type="entry name" value="Acyl_transferase_dom"/>
</dbReference>
<dbReference type="InterPro" id="IPR049551">
    <property type="entry name" value="PKS_DH_C"/>
</dbReference>
<keyword evidence="1" id="KW-0596">Phosphopantetheine</keyword>
<dbReference type="CDD" id="cd05195">
    <property type="entry name" value="enoyl_red"/>
    <property type="match status" value="1"/>
</dbReference>
<dbReference type="SUPFAM" id="SSF51735">
    <property type="entry name" value="NAD(P)-binding Rossmann-fold domains"/>
    <property type="match status" value="3"/>
</dbReference>
<dbReference type="InterPro" id="IPR014030">
    <property type="entry name" value="Ketoacyl_synth_N"/>
</dbReference>
<dbReference type="Pfam" id="PF00698">
    <property type="entry name" value="Acyl_transf_1"/>
    <property type="match status" value="1"/>
</dbReference>
<dbReference type="Pfam" id="PF16197">
    <property type="entry name" value="KAsynt_C_assoc"/>
    <property type="match status" value="1"/>
</dbReference>
<keyword evidence="3" id="KW-0808">Transferase</keyword>
<feature type="domain" description="Ketosynthase family 3 (KS3)" evidence="7">
    <location>
        <begin position="2"/>
        <end position="419"/>
    </location>
</feature>
<dbReference type="Gene3D" id="3.40.50.720">
    <property type="entry name" value="NAD(P)-binding Rossmann-like Domain"/>
    <property type="match status" value="3"/>
</dbReference>
<dbReference type="SUPFAM" id="SSF55048">
    <property type="entry name" value="Probable ACP-binding domain of malonyl-CoA ACP transacylase"/>
    <property type="match status" value="1"/>
</dbReference>
<dbReference type="PROSITE" id="PS50075">
    <property type="entry name" value="CARRIER"/>
    <property type="match status" value="1"/>
</dbReference>
<dbReference type="Gene3D" id="3.40.47.10">
    <property type="match status" value="1"/>
</dbReference>
<dbReference type="Gene3D" id="3.40.366.10">
    <property type="entry name" value="Malonyl-Coenzyme A Acyl Carrier Protein, domain 2"/>
    <property type="match status" value="1"/>
</dbReference>
<evidence type="ECO:0000313" key="9">
    <source>
        <dbReference type="EMBL" id="MFI2474174.1"/>
    </source>
</evidence>
<dbReference type="Proteomes" id="UP001611415">
    <property type="component" value="Unassembled WGS sequence"/>
</dbReference>
<feature type="active site" description="Proton donor; for dehydratase activity" evidence="5">
    <location>
        <position position="1074"/>
    </location>
</feature>
<dbReference type="PANTHER" id="PTHR43775:SF37">
    <property type="entry name" value="SI:DKEY-61P9.11"/>
    <property type="match status" value="1"/>
</dbReference>
<dbReference type="Gene3D" id="3.90.180.10">
    <property type="entry name" value="Medium-chain alcohol dehydrogenases, catalytic domain"/>
    <property type="match status" value="1"/>
</dbReference>
<dbReference type="InterPro" id="IPR020807">
    <property type="entry name" value="PKS_DH"/>
</dbReference>
<dbReference type="SMART" id="SM00827">
    <property type="entry name" value="PKS_AT"/>
    <property type="match status" value="1"/>
</dbReference>
<dbReference type="SMART" id="SM01294">
    <property type="entry name" value="PKS_PP_betabranch"/>
    <property type="match status" value="1"/>
</dbReference>
<dbReference type="CDD" id="cd00833">
    <property type="entry name" value="PKS"/>
    <property type="match status" value="1"/>
</dbReference>
<dbReference type="Pfam" id="PF21089">
    <property type="entry name" value="PKS_DH_N"/>
    <property type="match status" value="1"/>
</dbReference>
<dbReference type="InterPro" id="IPR057326">
    <property type="entry name" value="KR_dom"/>
</dbReference>
<reference evidence="9 10" key="1">
    <citation type="submission" date="2024-10" db="EMBL/GenBank/DDBJ databases">
        <title>The Natural Products Discovery Center: Release of the First 8490 Sequenced Strains for Exploring Actinobacteria Biosynthetic Diversity.</title>
        <authorList>
            <person name="Kalkreuter E."/>
            <person name="Kautsar S.A."/>
            <person name="Yang D."/>
            <person name="Bader C.D."/>
            <person name="Teijaro C.N."/>
            <person name="Fluegel L."/>
            <person name="Davis C.M."/>
            <person name="Simpson J.R."/>
            <person name="Lauterbach L."/>
            <person name="Steele A.D."/>
            <person name="Gui C."/>
            <person name="Meng S."/>
            <person name="Li G."/>
            <person name="Viehrig K."/>
            <person name="Ye F."/>
            <person name="Su P."/>
            <person name="Kiefer A.F."/>
            <person name="Nichols A."/>
            <person name="Cepeda A.J."/>
            <person name="Yan W."/>
            <person name="Fan B."/>
            <person name="Jiang Y."/>
            <person name="Adhikari A."/>
            <person name="Zheng C.-J."/>
            <person name="Schuster L."/>
            <person name="Cowan T.M."/>
            <person name="Smanski M.J."/>
            <person name="Chevrette M.G."/>
            <person name="De Carvalho L.P.S."/>
            <person name="Shen B."/>
        </authorList>
    </citation>
    <scope>NUCLEOTIDE SEQUENCE [LARGE SCALE GENOMIC DNA]</scope>
    <source>
        <strain evidence="9 10">NPDC019275</strain>
    </source>
</reference>